<evidence type="ECO:0000256" key="6">
    <source>
        <dbReference type="PROSITE-ProRule" id="PRU01023"/>
    </source>
</evidence>
<dbReference type="GO" id="GO:0001510">
    <property type="term" value="P:RNA methylation"/>
    <property type="evidence" value="ECO:0007669"/>
    <property type="project" value="InterPro"/>
</dbReference>
<dbReference type="InterPro" id="IPR029063">
    <property type="entry name" value="SAM-dependent_MTases_sf"/>
</dbReference>
<evidence type="ECO:0000313" key="10">
    <source>
        <dbReference type="Proteomes" id="UP000202922"/>
    </source>
</evidence>
<dbReference type="GO" id="GO:0006355">
    <property type="term" value="P:regulation of DNA-templated transcription"/>
    <property type="evidence" value="ECO:0007669"/>
    <property type="project" value="InterPro"/>
</dbReference>
<dbReference type="InterPro" id="IPR006027">
    <property type="entry name" value="NusB_RsmB_TIM44"/>
</dbReference>
<name>A0A238KU56_9RHOB</name>
<feature type="binding site" evidence="6">
    <location>
        <position position="290"/>
    </location>
    <ligand>
        <name>S-adenosyl-L-methionine</name>
        <dbReference type="ChEBI" id="CHEBI:59789"/>
    </ligand>
</feature>
<feature type="active site" description="Nucleophile" evidence="6">
    <location>
        <position position="359"/>
    </location>
</feature>
<keyword evidence="4 6" id="KW-0949">S-adenosyl-L-methionine</keyword>
<feature type="binding site" evidence="6">
    <location>
        <position position="264"/>
    </location>
    <ligand>
        <name>S-adenosyl-L-methionine</name>
        <dbReference type="ChEBI" id="CHEBI:59789"/>
    </ligand>
</feature>
<dbReference type="Proteomes" id="UP000202922">
    <property type="component" value="Unassembled WGS sequence"/>
</dbReference>
<proteinExistence type="inferred from homology"/>
<evidence type="ECO:0000256" key="1">
    <source>
        <dbReference type="ARBA" id="ARBA00007494"/>
    </source>
</evidence>
<keyword evidence="5 6" id="KW-0694">RNA-binding</keyword>
<dbReference type="PROSITE" id="PS51686">
    <property type="entry name" value="SAM_MT_RSMB_NOP"/>
    <property type="match status" value="1"/>
</dbReference>
<feature type="binding site" evidence="6">
    <location>
        <position position="306"/>
    </location>
    <ligand>
        <name>S-adenosyl-L-methionine</name>
        <dbReference type="ChEBI" id="CHEBI:59789"/>
    </ligand>
</feature>
<dbReference type="PANTHER" id="PTHR22807">
    <property type="entry name" value="NOP2 YEAST -RELATED NOL1/NOP2/FMU SUN DOMAIN-CONTAINING"/>
    <property type="match status" value="1"/>
</dbReference>
<comment type="similarity">
    <text evidence="1 6">Belongs to the class I-like SAM-binding methyltransferase superfamily. RsmB/NOP family.</text>
</comment>
<dbReference type="Pfam" id="PF01189">
    <property type="entry name" value="Methyltr_RsmB-F"/>
    <property type="match status" value="1"/>
</dbReference>
<dbReference type="EMBL" id="FXYE01000002">
    <property type="protein sequence ID" value="SMX46247.1"/>
    <property type="molecule type" value="Genomic_DNA"/>
</dbReference>
<keyword evidence="7" id="KW-0175">Coiled coil</keyword>
<dbReference type="EC" id="2.1.1.176" evidence="9"/>
<keyword evidence="3 6" id="KW-0808">Transferase</keyword>
<dbReference type="PANTHER" id="PTHR22807:SF61">
    <property type="entry name" value="NOL1_NOP2_SUN FAMILY PROTEIN _ ANTITERMINATION NUSB DOMAIN-CONTAINING PROTEIN"/>
    <property type="match status" value="1"/>
</dbReference>
<dbReference type="InterPro" id="IPR035926">
    <property type="entry name" value="NusB-like_sf"/>
</dbReference>
<protein>
    <submittedName>
        <fullName evidence="9">Ribosomal RNA small subunit methyltransferase B</fullName>
        <ecNumber evidence="9">2.1.1.176</ecNumber>
    </submittedName>
</protein>
<sequence>MAEGFDKARGKAVELLNLVLEEHRQMAELTGEDGPLGDMEPSERARAQRLTLTTLRNMGRADAMLKPLLRKPPPPAVHNVLRMAIVELLENGAPAHGVVNNAVAILRRNRKTQHLTGLANAVLRKASDMTPEDWAALPMQKMPGWLRGRLESTYGRAGVEAMEAAHAKGAPLDLTAKGGNGAELAEASGGQLLPTGSVRLSGPVQVSALPGYGEGEWWVQDAAAAIPAKLLNAQPGERVLDMCAAPGGKTMQMAAAGASVTALDISEHRLARLEENLARTELEAKIVVADALTWQPDEPFDAILLDAPCSATGTIRRHPDLPYVRTGKDIKPLFALQAQMLDHALEILKPGGRLVFCTCSLLPEEGENQLKNALDRHAGLHVTPITAPWVEDGWRDELGGLRLRPDMWGETGGMDGFYIAVLQKSA</sequence>
<evidence type="ECO:0000256" key="3">
    <source>
        <dbReference type="ARBA" id="ARBA00022679"/>
    </source>
</evidence>
<feature type="domain" description="SAM-dependent MTase RsmB/NOP-type" evidence="8">
    <location>
        <begin position="134"/>
        <end position="425"/>
    </location>
</feature>
<organism evidence="9 10">
    <name type="scientific">Actibacterium lipolyticum</name>
    <dbReference type="NCBI Taxonomy" id="1524263"/>
    <lineage>
        <taxon>Bacteria</taxon>
        <taxon>Pseudomonadati</taxon>
        <taxon>Pseudomonadota</taxon>
        <taxon>Alphaproteobacteria</taxon>
        <taxon>Rhodobacterales</taxon>
        <taxon>Roseobacteraceae</taxon>
        <taxon>Actibacterium</taxon>
    </lineage>
</organism>
<evidence type="ECO:0000313" key="9">
    <source>
        <dbReference type="EMBL" id="SMX46247.1"/>
    </source>
</evidence>
<dbReference type="PROSITE" id="PS01153">
    <property type="entry name" value="NOL1_NOP2_SUN"/>
    <property type="match status" value="1"/>
</dbReference>
<gene>
    <name evidence="9" type="primary">rsmB_2</name>
    <name evidence="9" type="ORF">COL8621_03024</name>
</gene>
<dbReference type="SUPFAM" id="SSF48013">
    <property type="entry name" value="NusB-like"/>
    <property type="match status" value="1"/>
</dbReference>
<evidence type="ECO:0000256" key="7">
    <source>
        <dbReference type="SAM" id="Coils"/>
    </source>
</evidence>
<accession>A0A238KU56</accession>
<dbReference type="GO" id="GO:0003723">
    <property type="term" value="F:RNA binding"/>
    <property type="evidence" value="ECO:0007669"/>
    <property type="project" value="UniProtKB-UniRule"/>
</dbReference>
<dbReference type="InterPro" id="IPR001678">
    <property type="entry name" value="MeTrfase_RsmB-F_NOP2_dom"/>
</dbReference>
<dbReference type="CDD" id="cd02440">
    <property type="entry name" value="AdoMet_MTases"/>
    <property type="match status" value="1"/>
</dbReference>
<evidence type="ECO:0000256" key="5">
    <source>
        <dbReference type="ARBA" id="ARBA00022884"/>
    </source>
</evidence>
<dbReference type="AlphaFoldDB" id="A0A238KU56"/>
<dbReference type="Pfam" id="PF01029">
    <property type="entry name" value="NusB"/>
    <property type="match status" value="1"/>
</dbReference>
<dbReference type="InterPro" id="IPR018314">
    <property type="entry name" value="RsmB/NOL1/NOP2-like_CS"/>
</dbReference>
<evidence type="ECO:0000256" key="4">
    <source>
        <dbReference type="ARBA" id="ARBA00022691"/>
    </source>
</evidence>
<dbReference type="GO" id="GO:0008173">
    <property type="term" value="F:RNA methyltransferase activity"/>
    <property type="evidence" value="ECO:0007669"/>
    <property type="project" value="InterPro"/>
</dbReference>
<evidence type="ECO:0000256" key="2">
    <source>
        <dbReference type="ARBA" id="ARBA00022603"/>
    </source>
</evidence>
<dbReference type="InterPro" id="IPR023267">
    <property type="entry name" value="RCMT"/>
</dbReference>
<dbReference type="Gene3D" id="3.40.50.150">
    <property type="entry name" value="Vaccinia Virus protein VP39"/>
    <property type="match status" value="1"/>
</dbReference>
<feature type="coiled-coil region" evidence="7">
    <location>
        <begin position="263"/>
        <end position="290"/>
    </location>
</feature>
<dbReference type="Gene3D" id="1.10.940.10">
    <property type="entry name" value="NusB-like"/>
    <property type="match status" value="1"/>
</dbReference>
<keyword evidence="2 6" id="KW-0489">Methyltransferase</keyword>
<dbReference type="OrthoDB" id="9810297at2"/>
<dbReference type="SUPFAM" id="SSF53335">
    <property type="entry name" value="S-adenosyl-L-methionine-dependent methyltransferases"/>
    <property type="match status" value="1"/>
</dbReference>
<reference evidence="10" key="1">
    <citation type="submission" date="2017-05" db="EMBL/GenBank/DDBJ databases">
        <authorList>
            <person name="Rodrigo-Torres L."/>
            <person name="Arahal R. D."/>
            <person name="Lucena T."/>
        </authorList>
    </citation>
    <scope>NUCLEOTIDE SEQUENCE [LARGE SCALE GENOMIC DNA]</scope>
    <source>
        <strain evidence="10">CECT 8621</strain>
    </source>
</reference>
<evidence type="ECO:0000259" key="8">
    <source>
        <dbReference type="PROSITE" id="PS51686"/>
    </source>
</evidence>
<dbReference type="PRINTS" id="PR02008">
    <property type="entry name" value="RCMTFAMILY"/>
</dbReference>
<feature type="binding site" evidence="6">
    <location>
        <begin position="243"/>
        <end position="249"/>
    </location>
    <ligand>
        <name>S-adenosyl-L-methionine</name>
        <dbReference type="ChEBI" id="CHEBI:59789"/>
    </ligand>
</feature>
<keyword evidence="10" id="KW-1185">Reference proteome</keyword>
<dbReference type="InterPro" id="IPR049560">
    <property type="entry name" value="MeTrfase_RsmB-F_NOP2_cat"/>
</dbReference>
<dbReference type="RefSeq" id="WP_093968087.1">
    <property type="nucleotide sequence ID" value="NZ_FXYE01000002.1"/>
</dbReference>